<dbReference type="SUPFAM" id="SSF75005">
    <property type="entry name" value="Arabinanase/levansucrase/invertase"/>
    <property type="match status" value="1"/>
</dbReference>
<dbReference type="InterPro" id="IPR056442">
    <property type="entry name" value="GINT1_N"/>
</dbReference>
<dbReference type="PANTHER" id="PTHR43772">
    <property type="entry name" value="ENDO-1,4-BETA-XYLANASE"/>
    <property type="match status" value="1"/>
</dbReference>
<gene>
    <name evidence="4" type="ORF">MM213_02775</name>
</gene>
<feature type="domain" description="Glucosamine inositolphosphorylceramide transferase 1 N-terminal" evidence="3">
    <location>
        <begin position="296"/>
        <end position="512"/>
    </location>
</feature>
<dbReference type="Pfam" id="PF24793">
    <property type="entry name" value="GINT1_N"/>
    <property type="match status" value="1"/>
</dbReference>
<dbReference type="Gene3D" id="2.115.10.20">
    <property type="entry name" value="Glycosyl hydrolase domain, family 43"/>
    <property type="match status" value="1"/>
</dbReference>
<dbReference type="RefSeq" id="WP_241409978.1">
    <property type="nucleotide sequence ID" value="NZ_JAKZGO010000002.1"/>
</dbReference>
<accession>A0ABS9V7J5</accession>
<dbReference type="Proteomes" id="UP001165430">
    <property type="component" value="Unassembled WGS sequence"/>
</dbReference>
<dbReference type="PANTHER" id="PTHR43772:SF2">
    <property type="entry name" value="PUTATIVE (AFU_ORTHOLOGUE AFUA_2G04480)-RELATED"/>
    <property type="match status" value="1"/>
</dbReference>
<name>A0ABS9V7J5_9BACT</name>
<sequence length="534" mass="62353">MQNKLKIGLLLDNLSVPAWAWEMVNVIIDQNLAYVRFIVLNQKPKPSGKKSPLLYRVFSKIDRTVFKTIPNAFERKNILEIQGFKPKIIKVNPVQKKFSDSFDQQDLEEIKEQEPDVLIRLGFRILKGELLDIPKLGIWSYHHGDNLVNKGGPPCFWEVMLGWNETGSVLQILTDKLDAGNVIYRSWSRTDPLSVHRNANKVYWKSLFFVPRQLARINSIGVLAWREEVKKKALSIAPSNPELFKPPGNLRMISLFFSWSKRNVYRKFHEFFNKEVWEIWLSKKDSGQKVKISNPEGSYLADPFLIEKEGGAWLFAEQYCYRKNKGSIAIAKIENDKVSDFQTIIEEAFHLSYPFVWEENGTFWMYVESAAKAGLRLYKAENFPYDWKLFNEKMLDQKLYDPTICKKDGLYWLFANQKAHPSASSFDELYLYYSEDFVNGNWTPHPQNPIVSDVKSSRPAGALFEKDGNWYRPAQDSAKHYGHRVKTQKIIKWNVFEYEEVTAEVLEADWQKDLKGTHTINRSKNFLVTDSFRR</sequence>
<keyword evidence="2" id="KW-0119">Carbohydrate metabolism</keyword>
<keyword evidence="1" id="KW-0858">Xylan degradation</keyword>
<organism evidence="4 5">
    <name type="scientific">Belliella alkalica</name>
    <dbReference type="NCBI Taxonomy" id="1730871"/>
    <lineage>
        <taxon>Bacteria</taxon>
        <taxon>Pseudomonadati</taxon>
        <taxon>Bacteroidota</taxon>
        <taxon>Cytophagia</taxon>
        <taxon>Cytophagales</taxon>
        <taxon>Cyclobacteriaceae</taxon>
        <taxon>Belliella</taxon>
    </lineage>
</organism>
<dbReference type="Gene3D" id="3.40.50.170">
    <property type="entry name" value="Formyl transferase, N-terminal domain"/>
    <property type="match status" value="1"/>
</dbReference>
<dbReference type="InterPro" id="IPR023296">
    <property type="entry name" value="Glyco_hydro_beta-prop_sf"/>
</dbReference>
<keyword evidence="1" id="KW-0624">Polysaccharide degradation</keyword>
<dbReference type="EMBL" id="JAKZGO010000002">
    <property type="protein sequence ID" value="MCH7412394.1"/>
    <property type="molecule type" value="Genomic_DNA"/>
</dbReference>
<evidence type="ECO:0000256" key="1">
    <source>
        <dbReference type="ARBA" id="ARBA00022651"/>
    </source>
</evidence>
<dbReference type="SUPFAM" id="SSF53328">
    <property type="entry name" value="Formyltransferase"/>
    <property type="match status" value="1"/>
</dbReference>
<proteinExistence type="predicted"/>
<dbReference type="InterPro" id="IPR036477">
    <property type="entry name" value="Formyl_transf_N_sf"/>
</dbReference>
<evidence type="ECO:0000259" key="3">
    <source>
        <dbReference type="Pfam" id="PF24793"/>
    </source>
</evidence>
<protein>
    <recommendedName>
        <fullName evidence="3">Glucosamine inositolphosphorylceramide transferase 1 N-terminal domain-containing protein</fullName>
    </recommendedName>
</protein>
<keyword evidence="5" id="KW-1185">Reference proteome</keyword>
<evidence type="ECO:0000313" key="4">
    <source>
        <dbReference type="EMBL" id="MCH7412394.1"/>
    </source>
</evidence>
<comment type="caution">
    <text evidence="4">The sequence shown here is derived from an EMBL/GenBank/DDBJ whole genome shotgun (WGS) entry which is preliminary data.</text>
</comment>
<evidence type="ECO:0000256" key="2">
    <source>
        <dbReference type="ARBA" id="ARBA00023277"/>
    </source>
</evidence>
<reference evidence="4" key="1">
    <citation type="submission" date="2022-03" db="EMBL/GenBank/DDBJ databases">
        <title>De novo assembled genomes of Belliella spp. (Cyclobacteriaceae) strains.</title>
        <authorList>
            <person name="Szabo A."/>
            <person name="Korponai K."/>
            <person name="Felfoldi T."/>
        </authorList>
    </citation>
    <scope>NUCLEOTIDE SEQUENCE</scope>
    <source>
        <strain evidence="4">DSM 111903</strain>
    </source>
</reference>
<dbReference type="InterPro" id="IPR052176">
    <property type="entry name" value="Glycosyl_Hydrlase_43_Enz"/>
</dbReference>
<evidence type="ECO:0000313" key="5">
    <source>
        <dbReference type="Proteomes" id="UP001165430"/>
    </source>
</evidence>